<feature type="region of interest" description="Disordered" evidence="1">
    <location>
        <begin position="1"/>
        <end position="23"/>
    </location>
</feature>
<dbReference type="AlphaFoldDB" id="A0A0A8YE06"/>
<evidence type="ECO:0000313" key="2">
    <source>
        <dbReference type="EMBL" id="JAD23833.1"/>
    </source>
</evidence>
<reference evidence="2" key="1">
    <citation type="submission" date="2014-09" db="EMBL/GenBank/DDBJ databases">
        <authorList>
            <person name="Magalhaes I.L.F."/>
            <person name="Oliveira U."/>
            <person name="Santos F.R."/>
            <person name="Vidigal T.H.D.A."/>
            <person name="Brescovit A.D."/>
            <person name="Santos A.J."/>
        </authorList>
    </citation>
    <scope>NUCLEOTIDE SEQUENCE</scope>
    <source>
        <tissue evidence="2">Shoot tissue taken approximately 20 cm above the soil surface</tissue>
    </source>
</reference>
<protein>
    <submittedName>
        <fullName evidence="2">BRL3</fullName>
    </submittedName>
</protein>
<proteinExistence type="predicted"/>
<feature type="compositionally biased region" description="Basic and acidic residues" evidence="1">
    <location>
        <begin position="14"/>
        <end position="23"/>
    </location>
</feature>
<reference evidence="2" key="2">
    <citation type="journal article" date="2015" name="Data Brief">
        <title>Shoot transcriptome of the giant reed, Arundo donax.</title>
        <authorList>
            <person name="Barrero R.A."/>
            <person name="Guerrero F.D."/>
            <person name="Moolhuijzen P."/>
            <person name="Goolsby J.A."/>
            <person name="Tidwell J."/>
            <person name="Bellgard S.E."/>
            <person name="Bellgard M.I."/>
        </authorList>
    </citation>
    <scope>NUCLEOTIDE SEQUENCE</scope>
    <source>
        <tissue evidence="2">Shoot tissue taken approximately 20 cm above the soil surface</tissue>
    </source>
</reference>
<organism evidence="2">
    <name type="scientific">Arundo donax</name>
    <name type="common">Giant reed</name>
    <name type="synonym">Donax arundinaceus</name>
    <dbReference type="NCBI Taxonomy" id="35708"/>
    <lineage>
        <taxon>Eukaryota</taxon>
        <taxon>Viridiplantae</taxon>
        <taxon>Streptophyta</taxon>
        <taxon>Embryophyta</taxon>
        <taxon>Tracheophyta</taxon>
        <taxon>Spermatophyta</taxon>
        <taxon>Magnoliopsida</taxon>
        <taxon>Liliopsida</taxon>
        <taxon>Poales</taxon>
        <taxon>Poaceae</taxon>
        <taxon>PACMAD clade</taxon>
        <taxon>Arundinoideae</taxon>
        <taxon>Arundineae</taxon>
        <taxon>Arundo</taxon>
    </lineage>
</organism>
<name>A0A0A8YE06_ARUDO</name>
<evidence type="ECO:0000256" key="1">
    <source>
        <dbReference type="SAM" id="MobiDB-lite"/>
    </source>
</evidence>
<sequence length="23" mass="2634">MCQSHLGVAFRQPPHRERASGLR</sequence>
<accession>A0A0A8YE06</accession>
<dbReference type="EMBL" id="GBRH01274062">
    <property type="protein sequence ID" value="JAD23833.1"/>
    <property type="molecule type" value="Transcribed_RNA"/>
</dbReference>